<dbReference type="InterPro" id="IPR003903">
    <property type="entry name" value="UIM_dom"/>
</dbReference>
<dbReference type="InterPro" id="IPR057357">
    <property type="entry name" value="Znf-C2H2_ZFAND2A/B"/>
</dbReference>
<dbReference type="Pfam" id="PF01428">
    <property type="entry name" value="zf-AN1"/>
    <property type="match status" value="2"/>
</dbReference>
<dbReference type="Gene3D" id="4.10.1110.10">
    <property type="entry name" value="AN1-like Zinc finger"/>
    <property type="match status" value="2"/>
</dbReference>
<dbReference type="GO" id="GO:0045047">
    <property type="term" value="P:protein targeting to ER"/>
    <property type="evidence" value="ECO:0007669"/>
    <property type="project" value="TreeGrafter"/>
</dbReference>
<proteinExistence type="predicted"/>
<dbReference type="PANTHER" id="PTHR14677:SF20">
    <property type="entry name" value="ZINC FINGER AN1-TYPE CONTAINING 2A-RELATED"/>
    <property type="match status" value="1"/>
</dbReference>
<dbReference type="GO" id="GO:0043161">
    <property type="term" value="P:proteasome-mediated ubiquitin-dependent protein catabolic process"/>
    <property type="evidence" value="ECO:0007669"/>
    <property type="project" value="TreeGrafter"/>
</dbReference>
<feature type="region of interest" description="Disordered" evidence="6">
    <location>
        <begin position="185"/>
        <end position="210"/>
    </location>
</feature>
<sequence length="210" mass="23739">MEFPHLGKHCSKSDCGKLDFLPIKCDACKQLFCEEHFSYNTHSCPYAYQKDNQVPACPLCSRPIPVGKGEHPDFVVGAHIDNDCQSDPAKNRRSKVFTNRCSYNKCKTKELLPFVCQDCSKNFCIKHRHPSDHICEGKKSKISSRNTHMQTMISEDEALARALALSMHDNVPMSRRRQEELDMALARQLQASESQSTTGPSRSSDRCNVS</sequence>
<accession>A0A6P7G5D0</accession>
<evidence type="ECO:0000256" key="5">
    <source>
        <dbReference type="PROSITE-ProRule" id="PRU00449"/>
    </source>
</evidence>
<feature type="domain" description="AN1-type" evidence="7">
    <location>
        <begin position="95"/>
        <end position="143"/>
    </location>
</feature>
<dbReference type="SMART" id="SM00154">
    <property type="entry name" value="ZnF_AN1"/>
    <property type="match status" value="2"/>
</dbReference>
<dbReference type="Pfam" id="PF25403">
    <property type="entry name" value="zf-C2H2_ZFAND2"/>
    <property type="match status" value="1"/>
</dbReference>
<dbReference type="GO" id="GO:0005783">
    <property type="term" value="C:endoplasmic reticulum"/>
    <property type="evidence" value="ECO:0007669"/>
    <property type="project" value="TreeGrafter"/>
</dbReference>
<dbReference type="RefSeq" id="XP_028144254.1">
    <property type="nucleotide sequence ID" value="XM_028288453.1"/>
</dbReference>
<dbReference type="InParanoid" id="A0A6P7G5D0"/>
<dbReference type="FunFam" id="4.10.1110.10:FF:000003">
    <property type="entry name" value="AN1-type zinc finger protein 2B isoform X1"/>
    <property type="match status" value="1"/>
</dbReference>
<evidence type="ECO:0000256" key="6">
    <source>
        <dbReference type="SAM" id="MobiDB-lite"/>
    </source>
</evidence>
<feature type="compositionally biased region" description="Polar residues" evidence="6">
    <location>
        <begin position="189"/>
        <end position="210"/>
    </location>
</feature>
<name>A0A6P7G5D0_DIAVI</name>
<dbReference type="FunCoup" id="A0A6P7G5D0">
    <property type="interactions" value="1407"/>
</dbReference>
<evidence type="ECO:0000256" key="2">
    <source>
        <dbReference type="ARBA" id="ARBA00022737"/>
    </source>
</evidence>
<keyword evidence="1" id="KW-0479">Metal-binding</keyword>
<reference evidence="8" key="1">
    <citation type="submission" date="2025-08" db="UniProtKB">
        <authorList>
            <consortium name="RefSeq"/>
        </authorList>
    </citation>
    <scope>IDENTIFICATION</scope>
</reference>
<protein>
    <submittedName>
        <fullName evidence="8">AN1-type zinc finger protein 2A</fullName>
    </submittedName>
</protein>
<dbReference type="Pfam" id="PF02809">
    <property type="entry name" value="UIM"/>
    <property type="match status" value="1"/>
</dbReference>
<dbReference type="GO" id="GO:0008270">
    <property type="term" value="F:zinc ion binding"/>
    <property type="evidence" value="ECO:0007669"/>
    <property type="project" value="UniProtKB-KW"/>
</dbReference>
<evidence type="ECO:0000256" key="4">
    <source>
        <dbReference type="ARBA" id="ARBA00022833"/>
    </source>
</evidence>
<dbReference type="PROSITE" id="PS51039">
    <property type="entry name" value="ZF_AN1"/>
    <property type="match status" value="2"/>
</dbReference>
<evidence type="ECO:0000256" key="3">
    <source>
        <dbReference type="ARBA" id="ARBA00022771"/>
    </source>
</evidence>
<dbReference type="InterPro" id="IPR035896">
    <property type="entry name" value="AN1-like_Znf"/>
</dbReference>
<dbReference type="OrthoDB" id="431929at2759"/>
<keyword evidence="4" id="KW-0862">Zinc</keyword>
<keyword evidence="2" id="KW-0677">Repeat</keyword>
<evidence type="ECO:0000256" key="1">
    <source>
        <dbReference type="ARBA" id="ARBA00022723"/>
    </source>
</evidence>
<keyword evidence="3 5" id="KW-0863">Zinc-finger</keyword>
<dbReference type="InterPro" id="IPR000058">
    <property type="entry name" value="Znf_AN1"/>
</dbReference>
<feature type="domain" description="AN1-type" evidence="7">
    <location>
        <begin position="4"/>
        <end position="52"/>
    </location>
</feature>
<evidence type="ECO:0000259" key="7">
    <source>
        <dbReference type="PROSITE" id="PS51039"/>
    </source>
</evidence>
<evidence type="ECO:0000313" key="8">
    <source>
        <dbReference type="RefSeq" id="XP_028144254.1"/>
    </source>
</evidence>
<dbReference type="AlphaFoldDB" id="A0A6P7G5D0"/>
<gene>
    <name evidence="8" type="primary">LOC114337889</name>
</gene>
<organism evidence="8">
    <name type="scientific">Diabrotica virgifera virgifera</name>
    <name type="common">western corn rootworm</name>
    <dbReference type="NCBI Taxonomy" id="50390"/>
    <lineage>
        <taxon>Eukaryota</taxon>
        <taxon>Metazoa</taxon>
        <taxon>Ecdysozoa</taxon>
        <taxon>Arthropoda</taxon>
        <taxon>Hexapoda</taxon>
        <taxon>Insecta</taxon>
        <taxon>Pterygota</taxon>
        <taxon>Neoptera</taxon>
        <taxon>Endopterygota</taxon>
        <taxon>Coleoptera</taxon>
        <taxon>Polyphaga</taxon>
        <taxon>Cucujiformia</taxon>
        <taxon>Chrysomeloidea</taxon>
        <taxon>Chrysomelidae</taxon>
        <taxon>Galerucinae</taxon>
        <taxon>Diabroticina</taxon>
        <taxon>Diabroticites</taxon>
        <taxon>Diabrotica</taxon>
    </lineage>
</organism>
<dbReference type="SUPFAM" id="SSF118310">
    <property type="entry name" value="AN1-like Zinc finger"/>
    <property type="match status" value="2"/>
</dbReference>
<dbReference type="PANTHER" id="PTHR14677">
    <property type="entry name" value="ARSENITE INDUCUBLE RNA ASSOCIATED PROTEIN AIP-1-RELATED"/>
    <property type="match status" value="1"/>
</dbReference>